<proteinExistence type="predicted"/>
<keyword evidence="1" id="KW-0472">Membrane</keyword>
<protein>
    <submittedName>
        <fullName evidence="2">Uncharacterized protein</fullName>
    </submittedName>
</protein>
<accession>A0A0G0EDA1</accession>
<dbReference type="AlphaFoldDB" id="A0A0G0EDA1"/>
<dbReference type="EMBL" id="LBPV01000026">
    <property type="protein sequence ID" value="KKP65337.1"/>
    <property type="molecule type" value="Genomic_DNA"/>
</dbReference>
<feature type="transmembrane region" description="Helical" evidence="1">
    <location>
        <begin position="30"/>
        <end position="48"/>
    </location>
</feature>
<gene>
    <name evidence="2" type="ORF">UR61_C0026G0010</name>
</gene>
<evidence type="ECO:0000313" key="3">
    <source>
        <dbReference type="Proteomes" id="UP000033866"/>
    </source>
</evidence>
<reference evidence="2 3" key="1">
    <citation type="journal article" date="2015" name="Nature">
        <title>rRNA introns, odd ribosomes, and small enigmatic genomes across a large radiation of phyla.</title>
        <authorList>
            <person name="Brown C.T."/>
            <person name="Hug L.A."/>
            <person name="Thomas B.C."/>
            <person name="Sharon I."/>
            <person name="Castelle C.J."/>
            <person name="Singh A."/>
            <person name="Wilkins M.J."/>
            <person name="Williams K.H."/>
            <person name="Banfield J.F."/>
        </authorList>
    </citation>
    <scope>NUCLEOTIDE SEQUENCE [LARGE SCALE GENOMIC DNA]</scope>
</reference>
<dbReference type="Proteomes" id="UP000033866">
    <property type="component" value="Unassembled WGS sequence"/>
</dbReference>
<sequence>MLMFALGTLPVLLIISFSSKIFTKSTGKDLFYKVSGFLVLFFAIYNLYGALV</sequence>
<evidence type="ECO:0000256" key="1">
    <source>
        <dbReference type="SAM" id="Phobius"/>
    </source>
</evidence>
<evidence type="ECO:0000313" key="2">
    <source>
        <dbReference type="EMBL" id="KKP65337.1"/>
    </source>
</evidence>
<keyword evidence="1" id="KW-1133">Transmembrane helix</keyword>
<keyword evidence="1" id="KW-0812">Transmembrane</keyword>
<organism evidence="2 3">
    <name type="scientific">candidate division WS6 bacterium GW2011_GWE1_34_7</name>
    <dbReference type="NCBI Taxonomy" id="1619093"/>
    <lineage>
        <taxon>Bacteria</taxon>
        <taxon>Candidatus Dojkabacteria</taxon>
    </lineage>
</organism>
<feature type="non-terminal residue" evidence="2">
    <location>
        <position position="52"/>
    </location>
</feature>
<comment type="caution">
    <text evidence="2">The sequence shown here is derived from an EMBL/GenBank/DDBJ whole genome shotgun (WGS) entry which is preliminary data.</text>
</comment>
<name>A0A0G0EDA1_9BACT</name>